<feature type="region of interest" description="Disordered" evidence="1">
    <location>
        <begin position="113"/>
        <end position="133"/>
    </location>
</feature>
<dbReference type="EMBL" id="MN738770">
    <property type="protein sequence ID" value="QHS83942.1"/>
    <property type="molecule type" value="Genomic_DNA"/>
</dbReference>
<feature type="transmembrane region" description="Helical" evidence="2">
    <location>
        <begin position="6"/>
        <end position="24"/>
    </location>
</feature>
<proteinExistence type="predicted"/>
<keyword evidence="2" id="KW-1133">Transmembrane helix</keyword>
<dbReference type="AlphaFoldDB" id="A0A6C0AW04"/>
<accession>A0A6C0AW04</accession>
<keyword evidence="2" id="KW-0812">Transmembrane</keyword>
<evidence type="ECO:0000256" key="1">
    <source>
        <dbReference type="SAM" id="MobiDB-lite"/>
    </source>
</evidence>
<name>A0A6C0AW04_9ZZZZ</name>
<evidence type="ECO:0000256" key="2">
    <source>
        <dbReference type="SAM" id="Phobius"/>
    </source>
</evidence>
<feature type="compositionally biased region" description="Polar residues" evidence="1">
    <location>
        <begin position="113"/>
        <end position="123"/>
    </location>
</feature>
<keyword evidence="2" id="KW-0472">Membrane</keyword>
<protein>
    <submittedName>
        <fullName evidence="3">Uncharacterized protein</fullName>
    </submittedName>
</protein>
<feature type="region of interest" description="Disordered" evidence="1">
    <location>
        <begin position="40"/>
        <end position="70"/>
    </location>
</feature>
<organism evidence="3">
    <name type="scientific">viral metagenome</name>
    <dbReference type="NCBI Taxonomy" id="1070528"/>
    <lineage>
        <taxon>unclassified sequences</taxon>
        <taxon>metagenomes</taxon>
        <taxon>organismal metagenomes</taxon>
    </lineage>
</organism>
<feature type="compositionally biased region" description="Low complexity" evidence="1">
    <location>
        <begin position="49"/>
        <end position="63"/>
    </location>
</feature>
<reference evidence="3" key="1">
    <citation type="journal article" date="2020" name="Nature">
        <title>Giant virus diversity and host interactions through global metagenomics.</title>
        <authorList>
            <person name="Schulz F."/>
            <person name="Roux S."/>
            <person name="Paez-Espino D."/>
            <person name="Jungbluth S."/>
            <person name="Walsh D.A."/>
            <person name="Denef V.J."/>
            <person name="McMahon K.D."/>
            <person name="Konstantinidis K.T."/>
            <person name="Eloe-Fadrosh E.A."/>
            <person name="Kyrpides N.C."/>
            <person name="Woyke T."/>
        </authorList>
    </citation>
    <scope>NUCLEOTIDE SEQUENCE</scope>
    <source>
        <strain evidence="3">GVMAG-S-ERX555965-48</strain>
    </source>
</reference>
<sequence>MKNQKYIIYILISLMLLLFLYNFLTVSVEGLSGSCKILSQEKSDDDSKSSSTSTSCSILSQQTPPEPTISNAEFERNALTKLNTLGRQLDTAIYPLKYSAINAETLESIGPMQQSISDSQSGDVTGDTKITGL</sequence>
<evidence type="ECO:0000313" key="3">
    <source>
        <dbReference type="EMBL" id="QHS83942.1"/>
    </source>
</evidence>